<sequence length="206" mass="22372">MSLDLLSPSALFLKWFALTCHGPTSQAGQKIEGLINKEAVLDMVGSTHFKCRLTRAKESPSPGPSSLIREPQKYFDQVIITVCSGNGGHGAILSMLNQRAPSRPQGRHDKGKMRKKSLLKRDFEDEGEDSLLEFHKSRYNAKRGGNVDAMGVLTSELHDGLAAPTLRNPVPVGTVVKRKRGKLPADLAEPGNEILMARGRQGGSCS</sequence>
<protein>
    <recommendedName>
        <fullName evidence="2">Obg domain-containing protein</fullName>
    </recommendedName>
</protein>
<dbReference type="InterPro" id="IPR036726">
    <property type="entry name" value="GTP1_OBG_dom_sf"/>
</dbReference>
<feature type="compositionally biased region" description="Basic residues" evidence="1">
    <location>
        <begin position="109"/>
        <end position="118"/>
    </location>
</feature>
<dbReference type="GO" id="GO:0005525">
    <property type="term" value="F:GTP binding"/>
    <property type="evidence" value="ECO:0007669"/>
    <property type="project" value="InterPro"/>
</dbReference>
<evidence type="ECO:0000256" key="1">
    <source>
        <dbReference type="SAM" id="MobiDB-lite"/>
    </source>
</evidence>
<dbReference type="OrthoDB" id="347018at2759"/>
<evidence type="ECO:0000259" key="2">
    <source>
        <dbReference type="PROSITE" id="PS51883"/>
    </source>
</evidence>
<name>F6H1K7_VITVI</name>
<dbReference type="STRING" id="29760.F6H1K7"/>
<dbReference type="InterPro" id="IPR006169">
    <property type="entry name" value="GTP1_OBG_dom"/>
</dbReference>
<dbReference type="EMBL" id="FN595227">
    <property type="protein sequence ID" value="CCB45988.1"/>
    <property type="molecule type" value="Genomic_DNA"/>
</dbReference>
<dbReference type="Proteomes" id="UP000009183">
    <property type="component" value="Chromosome 18"/>
</dbReference>
<dbReference type="InParanoid" id="F6H1K7"/>
<dbReference type="GO" id="GO:0003924">
    <property type="term" value="F:GTPase activity"/>
    <property type="evidence" value="ECO:0007669"/>
    <property type="project" value="InterPro"/>
</dbReference>
<organism evidence="3 4">
    <name type="scientific">Vitis vinifera</name>
    <name type="common">Grape</name>
    <dbReference type="NCBI Taxonomy" id="29760"/>
    <lineage>
        <taxon>Eukaryota</taxon>
        <taxon>Viridiplantae</taxon>
        <taxon>Streptophyta</taxon>
        <taxon>Embryophyta</taxon>
        <taxon>Tracheophyta</taxon>
        <taxon>Spermatophyta</taxon>
        <taxon>Magnoliopsida</taxon>
        <taxon>eudicotyledons</taxon>
        <taxon>Gunneridae</taxon>
        <taxon>Pentapetalae</taxon>
        <taxon>rosids</taxon>
        <taxon>Vitales</taxon>
        <taxon>Vitaceae</taxon>
        <taxon>Viteae</taxon>
        <taxon>Vitis</taxon>
    </lineage>
</organism>
<reference evidence="4" key="1">
    <citation type="journal article" date="2007" name="Nature">
        <title>The grapevine genome sequence suggests ancestral hexaploidization in major angiosperm phyla.</title>
        <authorList>
            <consortium name="The French-Italian Public Consortium for Grapevine Genome Characterization."/>
            <person name="Jaillon O."/>
            <person name="Aury J.-M."/>
            <person name="Noel B."/>
            <person name="Policriti A."/>
            <person name="Clepet C."/>
            <person name="Casagrande A."/>
            <person name="Choisne N."/>
            <person name="Aubourg S."/>
            <person name="Vitulo N."/>
            <person name="Jubin C."/>
            <person name="Vezzi A."/>
            <person name="Legeai F."/>
            <person name="Hugueney P."/>
            <person name="Dasilva C."/>
            <person name="Horner D."/>
            <person name="Mica E."/>
            <person name="Jublot D."/>
            <person name="Poulain J."/>
            <person name="Bruyere C."/>
            <person name="Billault A."/>
            <person name="Segurens B."/>
            <person name="Gouyvenoux M."/>
            <person name="Ugarte E."/>
            <person name="Cattonaro F."/>
            <person name="Anthouard V."/>
            <person name="Vico V."/>
            <person name="Del Fabbro C."/>
            <person name="Alaux M."/>
            <person name="Di Gaspero G."/>
            <person name="Dumas V."/>
            <person name="Felice N."/>
            <person name="Paillard S."/>
            <person name="Juman I."/>
            <person name="Moroldo M."/>
            <person name="Scalabrin S."/>
            <person name="Canaguier A."/>
            <person name="Le Clainche I."/>
            <person name="Malacrida G."/>
            <person name="Durand E."/>
            <person name="Pesole G."/>
            <person name="Laucou V."/>
            <person name="Chatelet P."/>
            <person name="Merdinoglu D."/>
            <person name="Delledonne M."/>
            <person name="Pezzotti M."/>
            <person name="Lecharny A."/>
            <person name="Scarpelli C."/>
            <person name="Artiguenave F."/>
            <person name="Pe M.E."/>
            <person name="Valle G."/>
            <person name="Morgante M."/>
            <person name="Caboche M."/>
            <person name="Adam-Blondon A.-F."/>
            <person name="Weissenbach J."/>
            <person name="Quetier F."/>
            <person name="Wincker P."/>
        </authorList>
    </citation>
    <scope>NUCLEOTIDE SEQUENCE [LARGE SCALE GENOMIC DNA]</scope>
    <source>
        <strain evidence="4">cv. Pinot noir / PN40024</strain>
    </source>
</reference>
<feature type="domain" description="Obg" evidence="2">
    <location>
        <begin position="72"/>
        <end position="206"/>
    </location>
</feature>
<evidence type="ECO:0000313" key="3">
    <source>
        <dbReference type="EMBL" id="CCB45988.1"/>
    </source>
</evidence>
<dbReference type="eggNOG" id="KOG1489">
    <property type="taxonomic scope" value="Eukaryota"/>
</dbReference>
<accession>F6H1K7</accession>
<feature type="region of interest" description="Disordered" evidence="1">
    <location>
        <begin position="99"/>
        <end position="120"/>
    </location>
</feature>
<dbReference type="PANTHER" id="PTHR11702:SF39">
    <property type="entry name" value="GTP-BINDING PROTEIN OBGC2-RELATED"/>
    <property type="match status" value="1"/>
</dbReference>
<dbReference type="HOGENOM" id="CLU_1333978_0_0_1"/>
<keyword evidence="4" id="KW-1185">Reference proteome</keyword>
<dbReference type="Pfam" id="PF01018">
    <property type="entry name" value="GTP1_OBG"/>
    <property type="match status" value="1"/>
</dbReference>
<dbReference type="SUPFAM" id="SSF82051">
    <property type="entry name" value="Obg GTP-binding protein N-terminal domain"/>
    <property type="match status" value="1"/>
</dbReference>
<dbReference type="InterPro" id="IPR045086">
    <property type="entry name" value="OBG_GTPase"/>
</dbReference>
<dbReference type="PaxDb" id="29760-VIT_18s0001g13290.t01"/>
<dbReference type="AlphaFoldDB" id="F6H1K7"/>
<proteinExistence type="predicted"/>
<dbReference type="PANTHER" id="PTHR11702">
    <property type="entry name" value="DEVELOPMENTALLY REGULATED GTP-BINDING PROTEIN-RELATED"/>
    <property type="match status" value="1"/>
</dbReference>
<dbReference type="GO" id="GO:0042254">
    <property type="term" value="P:ribosome biogenesis"/>
    <property type="evidence" value="ECO:0007669"/>
    <property type="project" value="UniProtKB-UniRule"/>
</dbReference>
<dbReference type="PROSITE" id="PS51883">
    <property type="entry name" value="OBG"/>
    <property type="match status" value="1"/>
</dbReference>
<evidence type="ECO:0000313" key="4">
    <source>
        <dbReference type="Proteomes" id="UP000009183"/>
    </source>
</evidence>
<gene>
    <name evidence="3" type="ordered locus">VIT_18s0001g13290</name>
</gene>
<dbReference type="Gene3D" id="2.70.210.12">
    <property type="entry name" value="GTP1/OBG domain"/>
    <property type="match status" value="1"/>
</dbReference>